<proteinExistence type="predicted"/>
<gene>
    <name evidence="2" type="ORF">K402DRAFT_148879</name>
</gene>
<reference evidence="2" key="1">
    <citation type="journal article" date="2020" name="Stud. Mycol.">
        <title>101 Dothideomycetes genomes: a test case for predicting lifestyles and emergence of pathogens.</title>
        <authorList>
            <person name="Haridas S."/>
            <person name="Albert R."/>
            <person name="Binder M."/>
            <person name="Bloem J."/>
            <person name="Labutti K."/>
            <person name="Salamov A."/>
            <person name="Andreopoulos B."/>
            <person name="Baker S."/>
            <person name="Barry K."/>
            <person name="Bills G."/>
            <person name="Bluhm B."/>
            <person name="Cannon C."/>
            <person name="Castanera R."/>
            <person name="Culley D."/>
            <person name="Daum C."/>
            <person name="Ezra D."/>
            <person name="Gonzalez J."/>
            <person name="Henrissat B."/>
            <person name="Kuo A."/>
            <person name="Liang C."/>
            <person name="Lipzen A."/>
            <person name="Lutzoni F."/>
            <person name="Magnuson J."/>
            <person name="Mondo S."/>
            <person name="Nolan M."/>
            <person name="Ohm R."/>
            <person name="Pangilinan J."/>
            <person name="Park H.-J."/>
            <person name="Ramirez L."/>
            <person name="Alfaro M."/>
            <person name="Sun H."/>
            <person name="Tritt A."/>
            <person name="Yoshinaga Y."/>
            <person name="Zwiers L.-H."/>
            <person name="Turgeon B."/>
            <person name="Goodwin S."/>
            <person name="Spatafora J."/>
            <person name="Crous P."/>
            <person name="Grigoriev I."/>
        </authorList>
    </citation>
    <scope>NUCLEOTIDE SEQUENCE</scope>
    <source>
        <strain evidence="2">CBS 113979</strain>
    </source>
</reference>
<dbReference type="AlphaFoldDB" id="A0A6G1GSS3"/>
<dbReference type="EMBL" id="ML977170">
    <property type="protein sequence ID" value="KAF1984036.1"/>
    <property type="molecule type" value="Genomic_DNA"/>
</dbReference>
<sequence length="169" mass="17712">MRPSASSPSTLLLSITPAGTILLESLHAPARPLSQALQFRTSAPSSFPLASSRYSSFVERKTTQFDHPIPSASPALGRGGAPHISPVSGSCTSRPHPPLRVVGSEAAPRLAGMQGPVYVMSSGLMGMDPAVSCCRRGLSFLSLSRGFRSYALGPVGRLSVPCGKRRNEP</sequence>
<evidence type="ECO:0000313" key="2">
    <source>
        <dbReference type="EMBL" id="KAF1984036.1"/>
    </source>
</evidence>
<dbReference type="Proteomes" id="UP000800041">
    <property type="component" value="Unassembled WGS sequence"/>
</dbReference>
<feature type="region of interest" description="Disordered" evidence="1">
    <location>
        <begin position="72"/>
        <end position="96"/>
    </location>
</feature>
<evidence type="ECO:0000256" key="1">
    <source>
        <dbReference type="SAM" id="MobiDB-lite"/>
    </source>
</evidence>
<accession>A0A6G1GSS3</accession>
<keyword evidence="3" id="KW-1185">Reference proteome</keyword>
<protein>
    <submittedName>
        <fullName evidence="2">Uncharacterized protein</fullName>
    </submittedName>
</protein>
<evidence type="ECO:0000313" key="3">
    <source>
        <dbReference type="Proteomes" id="UP000800041"/>
    </source>
</evidence>
<organism evidence="2 3">
    <name type="scientific">Aulographum hederae CBS 113979</name>
    <dbReference type="NCBI Taxonomy" id="1176131"/>
    <lineage>
        <taxon>Eukaryota</taxon>
        <taxon>Fungi</taxon>
        <taxon>Dikarya</taxon>
        <taxon>Ascomycota</taxon>
        <taxon>Pezizomycotina</taxon>
        <taxon>Dothideomycetes</taxon>
        <taxon>Pleosporomycetidae</taxon>
        <taxon>Aulographales</taxon>
        <taxon>Aulographaceae</taxon>
    </lineage>
</organism>
<name>A0A6G1GSS3_9PEZI</name>